<organism evidence="8 9">
    <name type="scientific">Gryllotalpicola kribbensis</name>
    <dbReference type="NCBI Taxonomy" id="993084"/>
    <lineage>
        <taxon>Bacteria</taxon>
        <taxon>Bacillati</taxon>
        <taxon>Actinomycetota</taxon>
        <taxon>Actinomycetes</taxon>
        <taxon>Micrococcales</taxon>
        <taxon>Microbacteriaceae</taxon>
        <taxon>Gryllotalpicola</taxon>
    </lineage>
</organism>
<keyword evidence="4 7" id="KW-1133">Transmembrane helix</keyword>
<feature type="transmembrane region" description="Helical" evidence="7">
    <location>
        <begin position="316"/>
        <end position="338"/>
    </location>
</feature>
<dbReference type="InterPro" id="IPR001248">
    <property type="entry name" value="Pur-cyt_permease"/>
</dbReference>
<reference evidence="9" key="1">
    <citation type="journal article" date="2019" name="Int. J. Syst. Evol. Microbiol.">
        <title>The Global Catalogue of Microorganisms (GCM) 10K type strain sequencing project: providing services to taxonomists for standard genome sequencing and annotation.</title>
        <authorList>
            <consortium name="The Broad Institute Genomics Platform"/>
            <consortium name="The Broad Institute Genome Sequencing Center for Infectious Disease"/>
            <person name="Wu L."/>
            <person name="Ma J."/>
        </authorList>
    </citation>
    <scope>NUCLEOTIDE SEQUENCE [LARGE SCALE GENOMIC DNA]</scope>
    <source>
        <strain evidence="9">JCM 17593</strain>
    </source>
</reference>
<feature type="transmembrane region" description="Helical" evidence="7">
    <location>
        <begin position="282"/>
        <end position="304"/>
    </location>
</feature>
<evidence type="ECO:0000256" key="6">
    <source>
        <dbReference type="SAM" id="MobiDB-lite"/>
    </source>
</evidence>
<evidence type="ECO:0000256" key="7">
    <source>
        <dbReference type="SAM" id="Phobius"/>
    </source>
</evidence>
<feature type="transmembrane region" description="Helical" evidence="7">
    <location>
        <begin position="131"/>
        <end position="153"/>
    </location>
</feature>
<feature type="transmembrane region" description="Helical" evidence="7">
    <location>
        <begin position="33"/>
        <end position="55"/>
    </location>
</feature>
<evidence type="ECO:0000256" key="1">
    <source>
        <dbReference type="ARBA" id="ARBA00004141"/>
    </source>
</evidence>
<feature type="region of interest" description="Disordered" evidence="6">
    <location>
        <begin position="1"/>
        <end position="24"/>
    </location>
</feature>
<dbReference type="PANTHER" id="PTHR30569">
    <property type="entry name" value="CYTOSINE TRANSPORTER CODB"/>
    <property type="match status" value="1"/>
</dbReference>
<proteinExistence type="inferred from homology"/>
<dbReference type="EMBL" id="BAABBX010000007">
    <property type="protein sequence ID" value="GAA4186642.1"/>
    <property type="molecule type" value="Genomic_DNA"/>
</dbReference>
<comment type="similarity">
    <text evidence="2">Belongs to the purine-cytosine permease (2.A.39) family.</text>
</comment>
<dbReference type="PANTHER" id="PTHR30569:SF0">
    <property type="entry name" value="CYTOSINE PERMEASE"/>
    <property type="match status" value="1"/>
</dbReference>
<feature type="transmembrane region" description="Helical" evidence="7">
    <location>
        <begin position="344"/>
        <end position="368"/>
    </location>
</feature>
<feature type="transmembrane region" description="Helical" evidence="7">
    <location>
        <begin position="235"/>
        <end position="262"/>
    </location>
</feature>
<feature type="transmembrane region" description="Helical" evidence="7">
    <location>
        <begin position="160"/>
        <end position="180"/>
    </location>
</feature>
<keyword evidence="9" id="KW-1185">Reference proteome</keyword>
<accession>A0ABP8AN16</accession>
<feature type="transmembrane region" description="Helical" evidence="7">
    <location>
        <begin position="406"/>
        <end position="424"/>
    </location>
</feature>
<evidence type="ECO:0000256" key="2">
    <source>
        <dbReference type="ARBA" id="ARBA00008974"/>
    </source>
</evidence>
<dbReference type="InterPro" id="IPR030191">
    <property type="entry name" value="CodB"/>
</dbReference>
<keyword evidence="5 7" id="KW-0472">Membrane</keyword>
<name>A0ABP8AN16_9MICO</name>
<dbReference type="Gene3D" id="1.10.4160.10">
    <property type="entry name" value="Hydantoin permease"/>
    <property type="match status" value="1"/>
</dbReference>
<sequence length="435" mass="44495">MTDIHTHPPRLDDQYEHTPVPPEHRKSTLAIGAAWAGMPMVLTATVIGGQLAYFLGFAQGLLALVIGAAVLAVYVGILSYTAGHTGRNFGQFSRSVFGRVGALVPALLLSTVIVGWYAFQTGLTGSLLSAITGWNAAILAIAAGIVFIFITFVGIRAISWIGYISAPLFIVFGVAALVIGGTAQGWPDIAAYAGASRTAAAWPLGVGVTVVIASLVDAGTMTADFTRFSRTGREAVAATLAAFPVGQFVSAFIGVLVVSAGLAVDPAVNGGMFIGVLLGSPVSQVVVAVFVVLNLAAVCAHCLYNGAMGWSHATGARFRTTTVVLGLIGLFAAGLGVWSLFSDWLTILGVIVPPIGVVIIVSVLVRGYGFLAADAARVRVGAFVAWAIGSAAALLTHLFAPALSDAVVGIVVAAVASLIAERLASPARSAVRTEA</sequence>
<feature type="transmembrane region" description="Helical" evidence="7">
    <location>
        <begin position="100"/>
        <end position="119"/>
    </location>
</feature>
<comment type="caution">
    <text evidence="8">The sequence shown here is derived from an EMBL/GenBank/DDBJ whole genome shotgun (WGS) entry which is preliminary data.</text>
</comment>
<protein>
    <submittedName>
        <fullName evidence="8">Cytosine permease</fullName>
    </submittedName>
</protein>
<dbReference type="Pfam" id="PF02133">
    <property type="entry name" value="Transp_cyt_pur"/>
    <property type="match status" value="1"/>
</dbReference>
<evidence type="ECO:0000256" key="5">
    <source>
        <dbReference type="ARBA" id="ARBA00023136"/>
    </source>
</evidence>
<dbReference type="RefSeq" id="WP_344774563.1">
    <property type="nucleotide sequence ID" value="NZ_BAABBX010000007.1"/>
</dbReference>
<gene>
    <name evidence="8" type="ORF">GCM10022288_10520</name>
</gene>
<dbReference type="Proteomes" id="UP001500213">
    <property type="component" value="Unassembled WGS sequence"/>
</dbReference>
<evidence type="ECO:0000313" key="8">
    <source>
        <dbReference type="EMBL" id="GAA4186642.1"/>
    </source>
</evidence>
<evidence type="ECO:0000256" key="4">
    <source>
        <dbReference type="ARBA" id="ARBA00022989"/>
    </source>
</evidence>
<keyword evidence="3 7" id="KW-0812">Transmembrane</keyword>
<evidence type="ECO:0000256" key="3">
    <source>
        <dbReference type="ARBA" id="ARBA00022692"/>
    </source>
</evidence>
<comment type="subcellular location">
    <subcellularLocation>
        <location evidence="1">Membrane</location>
        <topology evidence="1">Multi-pass membrane protein</topology>
    </subcellularLocation>
</comment>
<feature type="transmembrane region" description="Helical" evidence="7">
    <location>
        <begin position="380"/>
        <end position="400"/>
    </location>
</feature>
<feature type="transmembrane region" description="Helical" evidence="7">
    <location>
        <begin position="200"/>
        <end position="223"/>
    </location>
</feature>
<feature type="transmembrane region" description="Helical" evidence="7">
    <location>
        <begin position="61"/>
        <end position="80"/>
    </location>
</feature>
<evidence type="ECO:0000313" key="9">
    <source>
        <dbReference type="Proteomes" id="UP001500213"/>
    </source>
</evidence>